<sequence length="42" mass="4764">MKLQIRNRSMKTAQISCEDNNVVNSYMRMGSTTAGISIDDKR</sequence>
<dbReference type="EMBL" id="AMZO01000006">
    <property type="protein sequence ID" value="ELR66454.1"/>
    <property type="molecule type" value="Genomic_DNA"/>
</dbReference>
<gene>
    <name evidence="1" type="ORF">C942_04152</name>
</gene>
<dbReference type="AlphaFoldDB" id="L8JG09"/>
<dbReference type="Proteomes" id="UP000011134">
    <property type="component" value="Unassembled WGS sequence"/>
</dbReference>
<comment type="caution">
    <text evidence="1">The sequence shown here is derived from an EMBL/GenBank/DDBJ whole genome shotgun (WGS) entry which is preliminary data.</text>
</comment>
<reference evidence="1 2" key="1">
    <citation type="submission" date="2012-12" db="EMBL/GenBank/DDBJ databases">
        <title>Genome Assembly of Photobacterium sp. AK15.</title>
        <authorList>
            <person name="Khatri I."/>
            <person name="Vaidya B."/>
            <person name="Srinivas T.N.R."/>
            <person name="Subramanian S."/>
            <person name="Pinnaka A."/>
        </authorList>
    </citation>
    <scope>NUCLEOTIDE SEQUENCE [LARGE SCALE GENOMIC DNA]</scope>
    <source>
        <strain evidence="1 2">AK15</strain>
    </source>
</reference>
<keyword evidence="2" id="KW-1185">Reference proteome</keyword>
<accession>L8JG09</accession>
<proteinExistence type="predicted"/>
<evidence type="ECO:0000313" key="2">
    <source>
        <dbReference type="Proteomes" id="UP000011134"/>
    </source>
</evidence>
<evidence type="ECO:0000313" key="1">
    <source>
        <dbReference type="EMBL" id="ELR66454.1"/>
    </source>
</evidence>
<organism evidence="1 2">
    <name type="scientific">Photobacterium marinum</name>
    <dbReference type="NCBI Taxonomy" id="1056511"/>
    <lineage>
        <taxon>Bacteria</taxon>
        <taxon>Pseudomonadati</taxon>
        <taxon>Pseudomonadota</taxon>
        <taxon>Gammaproteobacteria</taxon>
        <taxon>Vibrionales</taxon>
        <taxon>Vibrionaceae</taxon>
        <taxon>Photobacterium</taxon>
    </lineage>
</organism>
<name>L8JG09_9GAMM</name>
<protein>
    <submittedName>
        <fullName evidence="1">Uncharacterized protein</fullName>
    </submittedName>
</protein>